<proteinExistence type="inferred from homology"/>
<dbReference type="GO" id="GO:0008233">
    <property type="term" value="F:peptidase activity"/>
    <property type="evidence" value="ECO:0007669"/>
    <property type="project" value="UniProtKB-KW"/>
</dbReference>
<feature type="domain" description="Xylanase inhibitor N-terminal" evidence="5">
    <location>
        <begin position="92"/>
        <end position="248"/>
    </location>
</feature>
<accession>A0A835C6W0</accession>
<organism evidence="6 7">
    <name type="scientific">Digitaria exilis</name>
    <dbReference type="NCBI Taxonomy" id="1010633"/>
    <lineage>
        <taxon>Eukaryota</taxon>
        <taxon>Viridiplantae</taxon>
        <taxon>Streptophyta</taxon>
        <taxon>Embryophyta</taxon>
        <taxon>Tracheophyta</taxon>
        <taxon>Spermatophyta</taxon>
        <taxon>Magnoliopsida</taxon>
        <taxon>Liliopsida</taxon>
        <taxon>Poales</taxon>
        <taxon>Poaceae</taxon>
        <taxon>PACMAD clade</taxon>
        <taxon>Panicoideae</taxon>
        <taxon>Panicodae</taxon>
        <taxon>Paniceae</taxon>
        <taxon>Anthephorinae</taxon>
        <taxon>Digitaria</taxon>
    </lineage>
</organism>
<dbReference type="OrthoDB" id="1072226at2759"/>
<feature type="chain" id="PRO_5032544625" description="Xylanase inhibitor N-terminal domain-containing protein" evidence="4">
    <location>
        <begin position="26"/>
        <end position="321"/>
    </location>
</feature>
<keyword evidence="7" id="KW-1185">Reference proteome</keyword>
<name>A0A835C6W0_9POAL</name>
<comment type="caution">
    <text evidence="6">The sequence shown here is derived from an EMBL/GenBank/DDBJ whole genome shotgun (WGS) entry which is preliminary data.</text>
</comment>
<dbReference type="GO" id="GO:0005576">
    <property type="term" value="C:extracellular region"/>
    <property type="evidence" value="ECO:0007669"/>
    <property type="project" value="TreeGrafter"/>
</dbReference>
<evidence type="ECO:0000256" key="1">
    <source>
        <dbReference type="ARBA" id="ARBA00007447"/>
    </source>
</evidence>
<evidence type="ECO:0000256" key="4">
    <source>
        <dbReference type="SAM" id="SignalP"/>
    </source>
</evidence>
<keyword evidence="2" id="KW-0645">Protease</keyword>
<dbReference type="InterPro" id="IPR051708">
    <property type="entry name" value="Plant_Aspart_Prot_A1"/>
</dbReference>
<dbReference type="SUPFAM" id="SSF50630">
    <property type="entry name" value="Acid proteases"/>
    <property type="match status" value="1"/>
</dbReference>
<evidence type="ECO:0000256" key="3">
    <source>
        <dbReference type="ARBA" id="ARBA00022801"/>
    </source>
</evidence>
<gene>
    <name evidence="6" type="ORF">HU200_026927</name>
</gene>
<dbReference type="EMBL" id="JACEFO010001730">
    <property type="protein sequence ID" value="KAF8715961.1"/>
    <property type="molecule type" value="Genomic_DNA"/>
</dbReference>
<dbReference type="Gene3D" id="2.40.70.10">
    <property type="entry name" value="Acid Proteases"/>
    <property type="match status" value="1"/>
</dbReference>
<keyword evidence="3" id="KW-0378">Hydrolase</keyword>
<evidence type="ECO:0000256" key="2">
    <source>
        <dbReference type="ARBA" id="ARBA00022670"/>
    </source>
</evidence>
<dbReference type="PANTHER" id="PTHR47967:SF117">
    <property type="entry name" value="PEPTIDASE A1 DOMAIN-CONTAINING PROTEIN"/>
    <property type="match status" value="1"/>
</dbReference>
<evidence type="ECO:0000259" key="5">
    <source>
        <dbReference type="Pfam" id="PF14543"/>
    </source>
</evidence>
<comment type="similarity">
    <text evidence="1">Belongs to the peptidase A1 family.</text>
</comment>
<dbReference type="Proteomes" id="UP000636709">
    <property type="component" value="Unassembled WGS sequence"/>
</dbReference>
<protein>
    <recommendedName>
        <fullName evidence="5">Xylanase inhibitor N-terminal domain-containing protein</fullName>
    </recommendedName>
</protein>
<dbReference type="InterPro" id="IPR032861">
    <property type="entry name" value="TAXi_N"/>
</dbReference>
<evidence type="ECO:0000313" key="7">
    <source>
        <dbReference type="Proteomes" id="UP000636709"/>
    </source>
</evidence>
<keyword evidence="4" id="KW-0732">Signal</keyword>
<sequence>METKLTAGLAFITALLMHHLSLAIANHTRAFNTSSADGLSLRLITSHEDPSYSIRRGSDSFLYLKQSLSTTVANITTTLPEIQSETKLPILIGTGLAQHQYTLKVDAMSHLTWIQCEPCVPHAPQKGPIFNPNGKHIWSRTYLPVAGVDKDCKQGWGMEHAGGRCAFHVAGLGGMSVHGYVAREQVLDIEKRQLILNYVFGCSHSTVNFPSGGVFAGIAAINPAPHGMTQFSYCLTGGPSRQGFLRFGADVPHNPWYQTTRILPALDANDSAAYYVGATIIDLGTPVTVMVEEAYRVRSRSMEQSEWRGAPTAFVSWKQKW</sequence>
<feature type="signal peptide" evidence="4">
    <location>
        <begin position="1"/>
        <end position="25"/>
    </location>
</feature>
<dbReference type="AlphaFoldDB" id="A0A835C6W0"/>
<dbReference type="Pfam" id="PF14543">
    <property type="entry name" value="TAXi_N"/>
    <property type="match status" value="1"/>
</dbReference>
<reference evidence="6" key="1">
    <citation type="submission" date="2020-07" db="EMBL/GenBank/DDBJ databases">
        <title>Genome sequence and genetic diversity analysis of an under-domesticated orphan crop, white fonio (Digitaria exilis).</title>
        <authorList>
            <person name="Bennetzen J.L."/>
            <person name="Chen S."/>
            <person name="Ma X."/>
            <person name="Wang X."/>
            <person name="Yssel A.E.J."/>
            <person name="Chaluvadi S.R."/>
            <person name="Johnson M."/>
            <person name="Gangashetty P."/>
            <person name="Hamidou F."/>
            <person name="Sanogo M.D."/>
            <person name="Zwaenepoel A."/>
            <person name="Wallace J."/>
            <person name="Van De Peer Y."/>
            <person name="Van Deynze A."/>
        </authorList>
    </citation>
    <scope>NUCLEOTIDE SEQUENCE</scope>
    <source>
        <tissue evidence="6">Leaves</tissue>
    </source>
</reference>
<dbReference type="InterPro" id="IPR021109">
    <property type="entry name" value="Peptidase_aspartic_dom_sf"/>
</dbReference>
<dbReference type="PANTHER" id="PTHR47967">
    <property type="entry name" value="OS07G0603500 PROTEIN-RELATED"/>
    <property type="match status" value="1"/>
</dbReference>
<evidence type="ECO:0000313" key="6">
    <source>
        <dbReference type="EMBL" id="KAF8715961.1"/>
    </source>
</evidence>
<dbReference type="GO" id="GO:0006508">
    <property type="term" value="P:proteolysis"/>
    <property type="evidence" value="ECO:0007669"/>
    <property type="project" value="UniProtKB-KW"/>
</dbReference>